<protein>
    <submittedName>
        <fullName evidence="2">Uncharacterized protein</fullName>
    </submittedName>
</protein>
<evidence type="ECO:0000313" key="3">
    <source>
        <dbReference type="Proteomes" id="UP000649617"/>
    </source>
</evidence>
<accession>A0A812WSU4</accession>
<sequence>AADGVLLQPSICRERSDGLRWLARCLFPQARSKSQYHTRVSVDPGTSPVEAWDLPTLTAGTTSTLQSASGEQARVDFAKASQRKCMSTSAHQQSKHAAGRECGKTVDEALSEQGCQIQQLPAELLGEEIPLAEAWVLLPPLPSEERGRHTCTQDIGEVSDAKAECSEEMLVLRERPASFRRAPLGIAGFASSSSSRPTTAGEESAATHGSRISGKSSWRSQWTPGQAGVDDTAQSMVTSETSHQPPPPPKSERQMQIGSAGSADDPAFLLALKRASESVSAKFAEPPALGHRKWGKASRGGSEADLPASCDADPHCTIRQEEAAIPEQAAAKPGFSDLALSFASLDGAF</sequence>
<feature type="region of interest" description="Disordered" evidence="1">
    <location>
        <begin position="188"/>
        <end position="260"/>
    </location>
</feature>
<dbReference type="EMBL" id="CAJNIZ010044941">
    <property type="protein sequence ID" value="CAE7705447.1"/>
    <property type="molecule type" value="Genomic_DNA"/>
</dbReference>
<gene>
    <name evidence="2" type="ORF">SPIL2461_LOCUS19906</name>
</gene>
<organism evidence="2 3">
    <name type="scientific">Symbiodinium pilosum</name>
    <name type="common">Dinoflagellate</name>
    <dbReference type="NCBI Taxonomy" id="2952"/>
    <lineage>
        <taxon>Eukaryota</taxon>
        <taxon>Sar</taxon>
        <taxon>Alveolata</taxon>
        <taxon>Dinophyceae</taxon>
        <taxon>Suessiales</taxon>
        <taxon>Symbiodiniaceae</taxon>
        <taxon>Symbiodinium</taxon>
    </lineage>
</organism>
<dbReference type="AlphaFoldDB" id="A0A812WSU4"/>
<evidence type="ECO:0000256" key="1">
    <source>
        <dbReference type="SAM" id="MobiDB-lite"/>
    </source>
</evidence>
<keyword evidence="3" id="KW-1185">Reference proteome</keyword>
<comment type="caution">
    <text evidence="2">The sequence shown here is derived from an EMBL/GenBank/DDBJ whole genome shotgun (WGS) entry which is preliminary data.</text>
</comment>
<dbReference type="Proteomes" id="UP000649617">
    <property type="component" value="Unassembled WGS sequence"/>
</dbReference>
<dbReference type="OrthoDB" id="440295at2759"/>
<feature type="compositionally biased region" description="Polar residues" evidence="1">
    <location>
        <begin position="213"/>
        <end position="224"/>
    </location>
</feature>
<reference evidence="2" key="1">
    <citation type="submission" date="2021-02" db="EMBL/GenBank/DDBJ databases">
        <authorList>
            <person name="Dougan E. K."/>
            <person name="Rhodes N."/>
            <person name="Thang M."/>
            <person name="Chan C."/>
        </authorList>
    </citation>
    <scope>NUCLEOTIDE SEQUENCE</scope>
</reference>
<name>A0A812WSU4_SYMPI</name>
<evidence type="ECO:0000313" key="2">
    <source>
        <dbReference type="EMBL" id="CAE7705447.1"/>
    </source>
</evidence>
<feature type="non-terminal residue" evidence="2">
    <location>
        <position position="349"/>
    </location>
</feature>
<feature type="compositionally biased region" description="Polar residues" evidence="1">
    <location>
        <begin position="232"/>
        <end position="243"/>
    </location>
</feature>
<proteinExistence type="predicted"/>